<dbReference type="EMBL" id="JAPDPI010000007">
    <property type="protein sequence ID" value="MCW3805010.1"/>
    <property type="molecule type" value="Genomic_DNA"/>
</dbReference>
<keyword evidence="2" id="KW-1185">Reference proteome</keyword>
<accession>A0AAE3SIT0</accession>
<evidence type="ECO:0000313" key="2">
    <source>
        <dbReference type="Proteomes" id="UP001207408"/>
    </source>
</evidence>
<dbReference type="RefSeq" id="WP_301198232.1">
    <property type="nucleotide sequence ID" value="NZ_JAPDPI010000007.1"/>
</dbReference>
<dbReference type="AlphaFoldDB" id="A0AAE3SIT0"/>
<proteinExistence type="predicted"/>
<sequence length="209" mass="24012">MAILSKGILGPGSGKVGNLVMFSRYGVNILRTVPKRKPKKTPGRLAQRQKMGLVHEFLRPAKIIIHKTFKNEVPTRSPYQAAQSYHLKHAIAGEYPNQYIDMQKALVSHGDIPLPENISFSVSDEGIHLSWDPYFDSPKAANSDSLVFMWRYRQSYMVDHMPVGVRRATGEFLWNKFTTDNISDYTIWIAFRNWRETEYSNSFCLQIAQ</sequence>
<name>A0AAE3SIT0_9BACT</name>
<dbReference type="InterPro" id="IPR046233">
    <property type="entry name" value="DUF6266"/>
</dbReference>
<organism evidence="1 2">
    <name type="scientific">Plebeiibacterium marinum</name>
    <dbReference type="NCBI Taxonomy" id="2992111"/>
    <lineage>
        <taxon>Bacteria</taxon>
        <taxon>Pseudomonadati</taxon>
        <taxon>Bacteroidota</taxon>
        <taxon>Bacteroidia</taxon>
        <taxon>Marinilabiliales</taxon>
        <taxon>Marinilabiliaceae</taxon>
        <taxon>Plebeiibacterium</taxon>
    </lineage>
</organism>
<reference evidence="1" key="1">
    <citation type="submission" date="2022-10" db="EMBL/GenBank/DDBJ databases">
        <authorList>
            <person name="Yu W.X."/>
        </authorList>
    </citation>
    <scope>NUCLEOTIDE SEQUENCE</scope>
    <source>
        <strain evidence="1">D04</strain>
    </source>
</reference>
<comment type="caution">
    <text evidence="1">The sequence shown here is derived from an EMBL/GenBank/DDBJ whole genome shotgun (WGS) entry which is preliminary data.</text>
</comment>
<protein>
    <submittedName>
        <fullName evidence="1">DUF6266 family protein</fullName>
    </submittedName>
</protein>
<gene>
    <name evidence="1" type="ORF">OM074_05195</name>
</gene>
<dbReference type="Pfam" id="PF19781">
    <property type="entry name" value="DUF6266"/>
    <property type="match status" value="1"/>
</dbReference>
<evidence type="ECO:0000313" key="1">
    <source>
        <dbReference type="EMBL" id="MCW3805010.1"/>
    </source>
</evidence>
<dbReference type="Proteomes" id="UP001207408">
    <property type="component" value="Unassembled WGS sequence"/>
</dbReference>